<proteinExistence type="predicted"/>
<dbReference type="EMBL" id="SNRY01002778">
    <property type="protein sequence ID" value="KAA6323543.1"/>
    <property type="molecule type" value="Genomic_DNA"/>
</dbReference>
<dbReference type="AlphaFoldDB" id="A0A5J4QSK3"/>
<gene>
    <name evidence="1" type="ORF">EZS27_027025</name>
</gene>
<organism evidence="1">
    <name type="scientific">termite gut metagenome</name>
    <dbReference type="NCBI Taxonomy" id="433724"/>
    <lineage>
        <taxon>unclassified sequences</taxon>
        <taxon>metagenomes</taxon>
        <taxon>organismal metagenomes</taxon>
    </lineage>
</organism>
<comment type="caution">
    <text evidence="1">The sequence shown here is derived from an EMBL/GenBank/DDBJ whole genome shotgun (WGS) entry which is preliminary data.</text>
</comment>
<protein>
    <submittedName>
        <fullName evidence="1">Uncharacterized protein</fullName>
    </submittedName>
</protein>
<evidence type="ECO:0000313" key="1">
    <source>
        <dbReference type="EMBL" id="KAA6323543.1"/>
    </source>
</evidence>
<sequence length="65" mass="7412">MDTTNTTGQQIANQISAKTEEQYVEEISKLIKPLSEEKEHFITGKQLKEDMYKYIDGLFSSGNLV</sequence>
<accession>A0A5J4QSK3</accession>
<name>A0A5J4QSK3_9ZZZZ</name>
<reference evidence="1" key="1">
    <citation type="submission" date="2019-03" db="EMBL/GenBank/DDBJ databases">
        <title>Single cell metagenomics reveals metabolic interactions within the superorganism composed of flagellate Streblomastix strix and complex community of Bacteroidetes bacteria on its surface.</title>
        <authorList>
            <person name="Treitli S.C."/>
            <person name="Kolisko M."/>
            <person name="Husnik F."/>
            <person name="Keeling P."/>
            <person name="Hampl V."/>
        </authorList>
    </citation>
    <scope>NUCLEOTIDE SEQUENCE</scope>
    <source>
        <strain evidence="1">STM</strain>
    </source>
</reference>